<evidence type="ECO:0000313" key="2">
    <source>
        <dbReference type="EMBL" id="KND01409.1"/>
    </source>
</evidence>
<dbReference type="GeneID" id="27692223"/>
<dbReference type="OrthoDB" id="2094445at2759"/>
<dbReference type="AlphaFoldDB" id="A0A0L0HKP4"/>
<proteinExistence type="predicted"/>
<reference evidence="2 3" key="1">
    <citation type="submission" date="2009-08" db="EMBL/GenBank/DDBJ databases">
        <title>The Genome Sequence of Spizellomyces punctatus strain DAOM BR117.</title>
        <authorList>
            <consortium name="The Broad Institute Genome Sequencing Platform"/>
            <person name="Russ C."/>
            <person name="Cuomo C."/>
            <person name="Shea T."/>
            <person name="Young S.K."/>
            <person name="Zeng Q."/>
            <person name="Koehrsen M."/>
            <person name="Haas B."/>
            <person name="Borodovsky M."/>
            <person name="Guigo R."/>
            <person name="Alvarado L."/>
            <person name="Berlin A."/>
            <person name="Bochicchio J."/>
            <person name="Borenstein D."/>
            <person name="Chapman S."/>
            <person name="Chen Z."/>
            <person name="Engels R."/>
            <person name="Freedman E."/>
            <person name="Gellesch M."/>
            <person name="Goldberg J."/>
            <person name="Griggs A."/>
            <person name="Gujja S."/>
            <person name="Heiman D."/>
            <person name="Hepburn T."/>
            <person name="Howarth C."/>
            <person name="Jen D."/>
            <person name="Larson L."/>
            <person name="Lewis B."/>
            <person name="Mehta T."/>
            <person name="Park D."/>
            <person name="Pearson M."/>
            <person name="Roberts A."/>
            <person name="Saif S."/>
            <person name="Shenoy N."/>
            <person name="Sisk P."/>
            <person name="Stolte C."/>
            <person name="Sykes S."/>
            <person name="Thomson T."/>
            <person name="Walk T."/>
            <person name="White J."/>
            <person name="Yandava C."/>
            <person name="Burger G."/>
            <person name="Gray M.W."/>
            <person name="Holland P.W.H."/>
            <person name="King N."/>
            <person name="Lang F.B.F."/>
            <person name="Roger A.J."/>
            <person name="Ruiz-Trillo I."/>
            <person name="Lander E."/>
            <person name="Nusbaum C."/>
        </authorList>
    </citation>
    <scope>NUCLEOTIDE SEQUENCE [LARGE SCALE GENOMIC DNA]</scope>
    <source>
        <strain evidence="2 3">DAOM BR117</strain>
    </source>
</reference>
<dbReference type="InParanoid" id="A0A0L0HKP4"/>
<accession>A0A0L0HKP4</accession>
<gene>
    <name evidence="2" type="ORF">SPPG_09098</name>
</gene>
<keyword evidence="3" id="KW-1185">Reference proteome</keyword>
<name>A0A0L0HKP4_SPIPD</name>
<feature type="transmembrane region" description="Helical" evidence="1">
    <location>
        <begin position="20"/>
        <end position="38"/>
    </location>
</feature>
<dbReference type="EMBL" id="KQ257454">
    <property type="protein sequence ID" value="KND01409.1"/>
    <property type="molecule type" value="Genomic_DNA"/>
</dbReference>
<dbReference type="RefSeq" id="XP_016609448.1">
    <property type="nucleotide sequence ID" value="XM_016757253.1"/>
</dbReference>
<protein>
    <submittedName>
        <fullName evidence="2">Uncharacterized protein</fullName>
    </submittedName>
</protein>
<keyword evidence="1" id="KW-0472">Membrane</keyword>
<organism evidence="2 3">
    <name type="scientific">Spizellomyces punctatus (strain DAOM BR117)</name>
    <dbReference type="NCBI Taxonomy" id="645134"/>
    <lineage>
        <taxon>Eukaryota</taxon>
        <taxon>Fungi</taxon>
        <taxon>Fungi incertae sedis</taxon>
        <taxon>Chytridiomycota</taxon>
        <taxon>Chytridiomycota incertae sedis</taxon>
        <taxon>Chytridiomycetes</taxon>
        <taxon>Spizellomycetales</taxon>
        <taxon>Spizellomycetaceae</taxon>
        <taxon>Spizellomyces</taxon>
    </lineage>
</organism>
<evidence type="ECO:0000256" key="1">
    <source>
        <dbReference type="SAM" id="Phobius"/>
    </source>
</evidence>
<dbReference type="VEuPathDB" id="FungiDB:SPPG_09098"/>
<sequence length="87" mass="9711">MAGGNPFEPYNIAGLKVPRYKVALYGIIGYVALVTGVIQYKKLQPPAPITYESKEEEGYVKRYIQHMEGELKKPVLVRQPFTGPSAI</sequence>
<keyword evidence="1" id="KW-1133">Transmembrane helix</keyword>
<keyword evidence="1" id="KW-0812">Transmembrane</keyword>
<dbReference type="Proteomes" id="UP000053201">
    <property type="component" value="Unassembled WGS sequence"/>
</dbReference>
<evidence type="ECO:0000313" key="3">
    <source>
        <dbReference type="Proteomes" id="UP000053201"/>
    </source>
</evidence>